<dbReference type="Proteomes" id="UP000436088">
    <property type="component" value="Unassembled WGS sequence"/>
</dbReference>
<dbReference type="Pfam" id="PF00314">
    <property type="entry name" value="Thaumatin"/>
    <property type="match status" value="1"/>
</dbReference>
<dbReference type="SMART" id="SM00205">
    <property type="entry name" value="THN"/>
    <property type="match status" value="1"/>
</dbReference>
<protein>
    <submittedName>
        <fullName evidence="1">Thaumatin-like protein 1</fullName>
    </submittedName>
</protein>
<keyword evidence="2" id="KW-1185">Reference proteome</keyword>
<evidence type="ECO:0000313" key="1">
    <source>
        <dbReference type="EMBL" id="KAE8699964.1"/>
    </source>
</evidence>
<proteinExistence type="predicted"/>
<dbReference type="InterPro" id="IPR037176">
    <property type="entry name" value="Osmotin/thaumatin-like_sf"/>
</dbReference>
<gene>
    <name evidence="1" type="ORF">F3Y22_tig00110569pilonHSYRG00238</name>
</gene>
<dbReference type="SUPFAM" id="SSF49870">
    <property type="entry name" value="Osmotin, thaumatin-like protein"/>
    <property type="match status" value="1"/>
</dbReference>
<dbReference type="InterPro" id="IPR001938">
    <property type="entry name" value="Thaumatin"/>
</dbReference>
<sequence>MQDFYDVSLVDGYNLPLPLQGSGGSGDCATTGCVTNLNKKFTSKLRINGGGACRSPCEAFGNPEYCCKDAYNIPAACKPSMYSQVFKAACPKSYSYAFDDASNTFTCTGADYTITFCPTGPSLQTAGTTVESELDHDPVKAAEDVSNWLANLATGDSSTIRPSSSIQFGFALIIKIFNVLYIYK</sequence>
<dbReference type="Gene3D" id="2.60.110.10">
    <property type="entry name" value="Thaumatin"/>
    <property type="match status" value="1"/>
</dbReference>
<name>A0A6A3A6G4_HIBSY</name>
<dbReference type="EMBL" id="VEPZ02001033">
    <property type="protein sequence ID" value="KAE8699964.1"/>
    <property type="molecule type" value="Genomic_DNA"/>
</dbReference>
<dbReference type="PROSITE" id="PS51367">
    <property type="entry name" value="THAUMATIN_2"/>
    <property type="match status" value="1"/>
</dbReference>
<dbReference type="PANTHER" id="PTHR31048">
    <property type="entry name" value="OS03G0233200 PROTEIN"/>
    <property type="match status" value="1"/>
</dbReference>
<organism evidence="1 2">
    <name type="scientific">Hibiscus syriacus</name>
    <name type="common">Rose of Sharon</name>
    <dbReference type="NCBI Taxonomy" id="106335"/>
    <lineage>
        <taxon>Eukaryota</taxon>
        <taxon>Viridiplantae</taxon>
        <taxon>Streptophyta</taxon>
        <taxon>Embryophyta</taxon>
        <taxon>Tracheophyta</taxon>
        <taxon>Spermatophyta</taxon>
        <taxon>Magnoliopsida</taxon>
        <taxon>eudicotyledons</taxon>
        <taxon>Gunneridae</taxon>
        <taxon>Pentapetalae</taxon>
        <taxon>rosids</taxon>
        <taxon>malvids</taxon>
        <taxon>Malvales</taxon>
        <taxon>Malvaceae</taxon>
        <taxon>Malvoideae</taxon>
        <taxon>Hibiscus</taxon>
    </lineage>
</organism>
<reference evidence="1" key="1">
    <citation type="submission" date="2019-09" db="EMBL/GenBank/DDBJ databases">
        <title>Draft genome information of white flower Hibiscus syriacus.</title>
        <authorList>
            <person name="Kim Y.-M."/>
        </authorList>
    </citation>
    <scope>NUCLEOTIDE SEQUENCE [LARGE SCALE GENOMIC DNA]</scope>
    <source>
        <strain evidence="1">YM2019G1</strain>
    </source>
</reference>
<dbReference type="AlphaFoldDB" id="A0A6A3A6G4"/>
<evidence type="ECO:0000313" key="2">
    <source>
        <dbReference type="Proteomes" id="UP000436088"/>
    </source>
</evidence>
<dbReference type="PRINTS" id="PR00347">
    <property type="entry name" value="THAUMATIN"/>
</dbReference>
<comment type="caution">
    <text evidence="1">The sequence shown here is derived from an EMBL/GenBank/DDBJ whole genome shotgun (WGS) entry which is preliminary data.</text>
</comment>
<accession>A0A6A3A6G4</accession>